<sequence>MTNERRIDHQNVSQQRRVISSDAQKEKMCEVAQQRSLQMSDVEEELQEKQCHSTMQQKLHLTEEHKHSCSAQQKGQKAKGQTRPLNEHSELNNVAITDESNADGETDRLLVLAQLAELLMESESNFSSDRNRQHHEETRKLYHSQNLNEMRGDQIHDEMDQRCDTAQKQEEHVYIMAEQREQQNGHQFVTAPAQQLEVTNVRGQQLYLQPHVIEQQLMQRTNDRMEKQHDDLTQPQERFESLVQIHATGEGQREQLSASDPQRLKEMSDDDKDHQDISHQPSAMVKHGHPMPGEERSRVYVAEQELVPPTPLVLGGQLVGVDHQWLLQKHSIQVEQYQIPAGQQTADLVEVQRASENVDKNLPRCDLSKESNSDGQDPHRHAATMDEKSDELLLQLEHNFHQPSKDNDRIDQYVEHQIPEKQVTADTEAVRNVLRVKGRIRLTQVKREARLKYASIVEEKQEEQVAQQNRKGQTRLNQVRRQARKARGTKGLQK</sequence>
<protein>
    <submittedName>
        <fullName evidence="1">Uncharacterized protein</fullName>
    </submittedName>
</protein>
<dbReference type="Proteomes" id="UP001234297">
    <property type="component" value="Chromosome 1"/>
</dbReference>
<evidence type="ECO:0000313" key="1">
    <source>
        <dbReference type="EMBL" id="KAJ8647005.1"/>
    </source>
</evidence>
<proteinExistence type="predicted"/>
<dbReference type="EMBL" id="CM056809">
    <property type="protein sequence ID" value="KAJ8647005.1"/>
    <property type="molecule type" value="Genomic_DNA"/>
</dbReference>
<keyword evidence="2" id="KW-1185">Reference proteome</keyword>
<gene>
    <name evidence="1" type="ORF">MRB53_000028</name>
</gene>
<accession>A0ACC2MMR3</accession>
<organism evidence="1 2">
    <name type="scientific">Persea americana</name>
    <name type="common">Avocado</name>
    <dbReference type="NCBI Taxonomy" id="3435"/>
    <lineage>
        <taxon>Eukaryota</taxon>
        <taxon>Viridiplantae</taxon>
        <taxon>Streptophyta</taxon>
        <taxon>Embryophyta</taxon>
        <taxon>Tracheophyta</taxon>
        <taxon>Spermatophyta</taxon>
        <taxon>Magnoliopsida</taxon>
        <taxon>Magnoliidae</taxon>
        <taxon>Laurales</taxon>
        <taxon>Lauraceae</taxon>
        <taxon>Persea</taxon>
    </lineage>
</organism>
<comment type="caution">
    <text evidence="1">The sequence shown here is derived from an EMBL/GenBank/DDBJ whole genome shotgun (WGS) entry which is preliminary data.</text>
</comment>
<reference evidence="1 2" key="1">
    <citation type="journal article" date="2022" name="Hortic Res">
        <title>A haplotype resolved chromosomal level avocado genome allows analysis of novel avocado genes.</title>
        <authorList>
            <person name="Nath O."/>
            <person name="Fletcher S.J."/>
            <person name="Hayward A."/>
            <person name="Shaw L.M."/>
            <person name="Masouleh A.K."/>
            <person name="Furtado A."/>
            <person name="Henry R.J."/>
            <person name="Mitter N."/>
        </authorList>
    </citation>
    <scope>NUCLEOTIDE SEQUENCE [LARGE SCALE GENOMIC DNA]</scope>
    <source>
        <strain evidence="2">cv. Hass</strain>
    </source>
</reference>
<name>A0ACC2MMR3_PERAE</name>
<evidence type="ECO:0000313" key="2">
    <source>
        <dbReference type="Proteomes" id="UP001234297"/>
    </source>
</evidence>